<dbReference type="KEGG" id="vg:55003697"/>
<protein>
    <submittedName>
        <fullName evidence="1">Capsid morphogenesis protein</fullName>
    </submittedName>
</protein>
<name>A0A385UE82_9CAUD</name>
<evidence type="ECO:0000313" key="1">
    <source>
        <dbReference type="EMBL" id="AYB70132.1"/>
    </source>
</evidence>
<reference evidence="1 2" key="1">
    <citation type="submission" date="2018-08" db="EMBL/GenBank/DDBJ databases">
        <authorList>
            <person name="Miller G.E."/>
            <person name="Abrahams R."/>
            <person name="Bazan D.C."/>
            <person name="Beglau B.C."/>
            <person name="Blaylock E.C."/>
            <person name="Choi J.D."/>
            <person name="Grewal S.K."/>
            <person name="Hernandez E.V."/>
            <person name="Kim D.J."/>
            <person name="Kim K."/>
            <person name="Lee Y."/>
            <person name="Linde M.K."/>
            <person name="Lopez M.B."/>
            <person name="Pangalila E."/>
            <person name="Parker M.A."/>
            <person name="Specht R.C."/>
            <person name="Teng M.C."/>
            <person name="Toledo B."/>
            <person name="Tran S."/>
            <person name="Yu H."/>
            <person name="Kalaj N."/>
            <person name="Muthiah A.S."/>
            <person name="Dean N.S."/>
            <person name="Diaz A."/>
            <person name="Garlena R.A."/>
            <person name="Russell D.A."/>
            <person name="Pope W.H."/>
            <person name="Jacobs-Sera D."/>
            <person name="Hatfull G.F."/>
        </authorList>
    </citation>
    <scope>NUCLEOTIDE SEQUENCE [LARGE SCALE GENOMIC DNA]</scope>
</reference>
<gene>
    <name evidence="1" type="primary">22</name>
    <name evidence="1" type="ORF">SEA_ONEIAGILLIAN_22</name>
</gene>
<keyword evidence="2" id="KW-1185">Reference proteome</keyword>
<dbReference type="RefSeq" id="YP_009812628.1">
    <property type="nucleotide sequence ID" value="NC_048068.1"/>
</dbReference>
<dbReference type="EMBL" id="MH727556">
    <property type="protein sequence ID" value="AYB70132.1"/>
    <property type="molecule type" value="Genomic_DNA"/>
</dbReference>
<accession>A0A385UE82</accession>
<organism evidence="1 2">
    <name type="scientific">Microbacterium phage OneinaGillian</name>
    <dbReference type="NCBI Taxonomy" id="2301604"/>
    <lineage>
        <taxon>Viruses</taxon>
        <taxon>Duplodnaviria</taxon>
        <taxon>Heunggongvirae</taxon>
        <taxon>Uroviricota</taxon>
        <taxon>Caudoviricetes</taxon>
        <taxon>Gillianvirus</taxon>
        <taxon>Gillianvirus oneinagillian</taxon>
    </lineage>
</organism>
<sequence length="1050" mass="113195">MNPEEFAAKRLDRFRQADDELRELVREALSGWDGEGTFQSADLEEAVEVIWLEHFSAEAPRADHERFLPRFRKILTDSLSKTSAPTDSPPADYEVERMTVFLGTLAVNDGTMRGAGARGVRFKRWTSMHDPSVRHSHDVADGQVRPIGEAFLVEGVDLQYPGQPVGPPEVWINCRCVVQPAAARGDSAMTGTTMTLSDDFDSRSQSLTAAADDEPHTGVGIFLIPTEDDPIVAASSEQAHLTTIWMGAKEDLSVDLEDLEQAVRLYAQDLDGPVVVPVKERGTLGDEDADVVFLEPTESLLALRDGFLVNEPITTAHAEAEQFPEWTPHVTLGYPETPAAGEYDGDAVTFDRVGLWIGPEQYSYPMGGGMSAKKGDQLAAARMKFASIVAAGEGTGTIELDEEIEDAETSEMPVDELEEGEEEITEIPVHGVATIEGRATGDGRGFKLNALDMGAMPQPLGYEYVSTHGGDTSHVAIVGRIDEYWREEVDGIAELRWKGVILTTKEYASRAIESILDGSYTGLSVIVDSVELDVEEEREELRARILSDMEREKKLENGEEVEDEFDIDQIVDMMVGDGTFPTTWFSHARVRRFDMVPTGAYQEAYIRLGHEFIDQMTPEQIEASAQALADCGCGISIIASAADGSPLVIDLMDMSPEELAAYDALPSEADREEFAKANGLVLASAFAPGTKDGPGWITHPQATSRIRRYWVEGEGAAKIGWGTPGDFNRCRAQLAKYVQNPEWLAGLCANMHYEATKTWPNPGGKRGDLGLVASAAPLFSLVASADPIDASFFKRRELANPRVGVVVDGDSVYGYIAQWNVCHVGNPEGPGRCTLAPRSSSNYGQYRTGTVQTTEGPVAVGQITMNTGHAGGELASRAAVSHYDNTGAAVADVACGEDAFGIWFAGRIRPTVSDDDRFALAASGRLSGDWRTIGGAYELVAALVVNVPGFPIPEVSLAASADLGPTSIVAAGVISPEEENEPLDAEVTVLEGMNALSAEDIAGIAIAAAEQVFAMQRRQRITDALAPARAAVAKHQLAAARGELATLVKE</sequence>
<evidence type="ECO:0000313" key="2">
    <source>
        <dbReference type="Proteomes" id="UP000279330"/>
    </source>
</evidence>
<dbReference type="GeneID" id="55003697"/>
<proteinExistence type="predicted"/>
<dbReference type="Proteomes" id="UP000279330">
    <property type="component" value="Segment"/>
</dbReference>